<evidence type="ECO:0000256" key="2">
    <source>
        <dbReference type="ARBA" id="ARBA00023158"/>
    </source>
</evidence>
<dbReference type="InterPro" id="IPR044287">
    <property type="entry name" value="SGS3"/>
</dbReference>
<dbReference type="PANTHER" id="PTHR46602:SF1">
    <property type="entry name" value="PROTEIN SUPPRESSOR OF GENE SILENCING 3"/>
    <property type="match status" value="1"/>
</dbReference>
<dbReference type="GO" id="GO:0051607">
    <property type="term" value="P:defense response to virus"/>
    <property type="evidence" value="ECO:0007669"/>
    <property type="project" value="InterPro"/>
</dbReference>
<dbReference type="Pfam" id="PF03468">
    <property type="entry name" value="XS"/>
    <property type="match status" value="1"/>
</dbReference>
<keyword evidence="2" id="KW-0943">RNA-mediated gene silencing</keyword>
<evidence type="ECO:0000313" key="8">
    <source>
        <dbReference type="EMBL" id="JAT60187.1"/>
    </source>
</evidence>
<feature type="domain" description="XS" evidence="5">
    <location>
        <begin position="339"/>
        <end position="452"/>
    </location>
</feature>
<feature type="region of interest" description="Disordered" evidence="4">
    <location>
        <begin position="1"/>
        <end position="235"/>
    </location>
</feature>
<dbReference type="CDD" id="cd12266">
    <property type="entry name" value="RRM_like_XS"/>
    <property type="match status" value="1"/>
</dbReference>
<dbReference type="PANTHER" id="PTHR46602">
    <property type="entry name" value="PROTEIN SUPPRESSOR OF GENE SILENCING 3"/>
    <property type="match status" value="1"/>
</dbReference>
<gene>
    <name evidence="7" type="primary">SGS3_22</name>
    <name evidence="8" type="synonym">SGS3_32</name>
    <name evidence="7" type="ORF">g.58683</name>
    <name evidence="8" type="ORF">g.58686</name>
</gene>
<dbReference type="InterPro" id="IPR005380">
    <property type="entry name" value="XS_domain"/>
</dbReference>
<comment type="similarity">
    <text evidence="3">Belongs to the SGS3 family.</text>
</comment>
<dbReference type="Gene3D" id="3.30.70.2890">
    <property type="entry name" value="XS domain"/>
    <property type="match status" value="1"/>
</dbReference>
<organism evidence="7">
    <name type="scientific">Anthurium amnicola</name>
    <dbReference type="NCBI Taxonomy" id="1678845"/>
    <lineage>
        <taxon>Eukaryota</taxon>
        <taxon>Viridiplantae</taxon>
        <taxon>Streptophyta</taxon>
        <taxon>Embryophyta</taxon>
        <taxon>Tracheophyta</taxon>
        <taxon>Spermatophyta</taxon>
        <taxon>Magnoliopsida</taxon>
        <taxon>Liliopsida</taxon>
        <taxon>Araceae</taxon>
        <taxon>Pothoideae</taxon>
        <taxon>Potheae</taxon>
        <taxon>Anthurium</taxon>
    </lineage>
</organism>
<evidence type="ECO:0000259" key="6">
    <source>
        <dbReference type="Pfam" id="PF03470"/>
    </source>
</evidence>
<dbReference type="GO" id="GO:0031047">
    <property type="term" value="P:regulatory ncRNA-mediated gene silencing"/>
    <property type="evidence" value="ECO:0007669"/>
    <property type="project" value="UniProtKB-KW"/>
</dbReference>
<proteinExistence type="inferred from homology"/>
<reference evidence="7" key="1">
    <citation type="submission" date="2015-07" db="EMBL/GenBank/DDBJ databases">
        <title>Transcriptome Assembly of Anthurium amnicola.</title>
        <authorList>
            <person name="Suzuki J."/>
        </authorList>
    </citation>
    <scope>NUCLEOTIDE SEQUENCE</scope>
</reference>
<evidence type="ECO:0000256" key="4">
    <source>
        <dbReference type="SAM" id="MobiDB-lite"/>
    </source>
</evidence>
<evidence type="ECO:0000256" key="3">
    <source>
        <dbReference type="ARBA" id="ARBA00024022"/>
    </source>
</evidence>
<evidence type="ECO:0000313" key="7">
    <source>
        <dbReference type="EMBL" id="JAT47636.1"/>
    </source>
</evidence>
<dbReference type="EMBL" id="GDJX01007749">
    <property type="protein sequence ID" value="JAT60187.1"/>
    <property type="molecule type" value="Transcribed_RNA"/>
</dbReference>
<feature type="compositionally biased region" description="Acidic residues" evidence="4">
    <location>
        <begin position="204"/>
        <end position="228"/>
    </location>
</feature>
<dbReference type="InterPro" id="IPR005381">
    <property type="entry name" value="Znf-XS_domain"/>
</dbReference>
<feature type="compositionally biased region" description="Polar residues" evidence="4">
    <location>
        <begin position="32"/>
        <end position="41"/>
    </location>
</feature>
<feature type="compositionally biased region" description="Polar residues" evidence="4">
    <location>
        <begin position="158"/>
        <end position="169"/>
    </location>
</feature>
<accession>A0A1D1XZ20</accession>
<sequence length="668" mass="75760">MSSRKGGGKSSFSGPGGNYPSAKGKEIEGSGSAKNNPSIGQLNHGMADMSIDTTQEGEWECAKKHKNRGGGNAAKQRGSQSHVPKTWGHPDAVTKTGMATNGGTGKPHGKNWAQAVDCRRSAGRGNSKPQPSSKDWESAYMAPPQAVPPPLQHGWQWNARSGTSSSQPKVSEGGKNRNWAAPKGIPQVEPRGGDNTDLDTVPVESDDGSTGEDFVEDSDDDLSDEYDSDVSQKSHETRKKNKWFRTFFDSLDALTVEQINEPTRQWHCPACQDGPGAIDWYRGLQPLMTHAKTKGAKRVKLHRELAELLEEELQRKGTSVIPPGEVFGKWKGLREMTVDHEIVWPPMVVVMNTILEQDENDKWIGMGNQELLEYFQSYLAEKARHSYGPQGHRGVSVLIFEASAIGYMEAERLHKHFVDEGRDREAWQGRRVLFYPGGKRQLYGFLAHKEDLDYFNQHSHGKTKLKFEMRSYQEMVVGPMKQMNEDNQQLIWLKNKVAKQQLQSKTLEESLGMVTQKLRETVEENKIVRLRSKEQHEENKEEMDQQEHFFKKQMDKVHKATEEKERIFEKLLQEERAKARQAYIDTGTKEDQRLRKVEIAKIIDSQVKGVEEFLAERDRLVHAHEDKKVEMRRGHLEEEVNLEKEFDDALTKLMGKYAPGAFKDTDEA</sequence>
<dbReference type="AlphaFoldDB" id="A0A1D1XZ20"/>
<evidence type="ECO:0000256" key="1">
    <source>
        <dbReference type="ARBA" id="ARBA00023054"/>
    </source>
</evidence>
<name>A0A1D1XZ20_9ARAE</name>
<evidence type="ECO:0000259" key="5">
    <source>
        <dbReference type="Pfam" id="PF03468"/>
    </source>
</evidence>
<feature type="domain" description="Zinc finger-XS" evidence="6">
    <location>
        <begin position="268"/>
        <end position="306"/>
    </location>
</feature>
<dbReference type="Pfam" id="PF03470">
    <property type="entry name" value="zf-XS"/>
    <property type="match status" value="1"/>
</dbReference>
<dbReference type="EMBL" id="GDJX01020300">
    <property type="protein sequence ID" value="JAT47636.1"/>
    <property type="molecule type" value="Transcribed_RNA"/>
</dbReference>
<keyword evidence="1" id="KW-0175">Coiled coil</keyword>
<dbReference type="InterPro" id="IPR038588">
    <property type="entry name" value="XS_domain_sf"/>
</dbReference>
<protein>
    <submittedName>
        <fullName evidence="7">Protein SUPPRESSOR OF GENE SILENCING 3</fullName>
    </submittedName>
</protein>